<evidence type="ECO:0008006" key="3">
    <source>
        <dbReference type="Google" id="ProtNLM"/>
    </source>
</evidence>
<dbReference type="EMBL" id="BJLB01000001">
    <property type="protein sequence ID" value="GEA39424.1"/>
    <property type="molecule type" value="Genomic_DNA"/>
</dbReference>
<dbReference type="Proteomes" id="UP000315200">
    <property type="component" value="Unassembled WGS sequence"/>
</dbReference>
<proteinExistence type="predicted"/>
<gene>
    <name evidence="1" type="ORF">Ccl03g_51370</name>
</gene>
<reference evidence="1 2" key="1">
    <citation type="submission" date="2019-06" db="EMBL/GenBank/DDBJ databases">
        <title>Draft genome sequence of [Clostridium] clostridioforme NBRC 113352.</title>
        <authorList>
            <person name="Miura T."/>
            <person name="Furukawa M."/>
            <person name="Shimamura M."/>
            <person name="Ohyama Y."/>
            <person name="Yamazoe A."/>
            <person name="Kawasaki H."/>
        </authorList>
    </citation>
    <scope>NUCLEOTIDE SEQUENCE [LARGE SCALE GENOMIC DNA]</scope>
    <source>
        <strain evidence="1 2">NBRC 113352</strain>
    </source>
</reference>
<organism evidence="1 2">
    <name type="scientific">Enterocloster clostridioformis</name>
    <dbReference type="NCBI Taxonomy" id="1531"/>
    <lineage>
        <taxon>Bacteria</taxon>
        <taxon>Bacillati</taxon>
        <taxon>Bacillota</taxon>
        <taxon>Clostridia</taxon>
        <taxon>Lachnospirales</taxon>
        <taxon>Lachnospiraceae</taxon>
        <taxon>Enterocloster</taxon>
    </lineage>
</organism>
<dbReference type="AlphaFoldDB" id="A0A829WHL5"/>
<comment type="caution">
    <text evidence="1">The sequence shown here is derived from an EMBL/GenBank/DDBJ whole genome shotgun (WGS) entry which is preliminary data.</text>
</comment>
<dbReference type="InterPro" id="IPR024211">
    <property type="entry name" value="DUF3841"/>
</dbReference>
<protein>
    <recommendedName>
        <fullName evidence="3">DUF3841 domain-containing protein</fullName>
    </recommendedName>
</protein>
<evidence type="ECO:0000313" key="1">
    <source>
        <dbReference type="EMBL" id="GEA39424.1"/>
    </source>
</evidence>
<sequence>MRQAKRRGRNRARAVALKQRRQINGERKDDRMEQIKVWTKQHENVLKELNETGRYIARREYIRSDLQEHAGLVLEVYDWLVRHSPDAAQKPGDVEYPVWVSFTSEAVMLPSPGAVILELTLDPACITSVNIEKWGSILNYSYIPKDEADARRHQDMMEQYGVSDAKAYMSRFYPHLKREIIASWDRLFDDSVILGNDSKYGNIWEIKKEWVTQVIR</sequence>
<name>A0A829WHL5_9FIRM</name>
<accession>A0A829WHL5</accession>
<evidence type="ECO:0000313" key="2">
    <source>
        <dbReference type="Proteomes" id="UP000315200"/>
    </source>
</evidence>
<dbReference type="Pfam" id="PF12952">
    <property type="entry name" value="DUF3841"/>
    <property type="match status" value="1"/>
</dbReference>